<evidence type="ECO:0000256" key="1">
    <source>
        <dbReference type="ARBA" id="ARBA00022723"/>
    </source>
</evidence>
<keyword evidence="8" id="KW-1185">Reference proteome</keyword>
<keyword evidence="2 4" id="KW-0863">Zinc-finger</keyword>
<gene>
    <name evidence="7" type="ORF">KIN20_001522</name>
</gene>
<evidence type="ECO:0000256" key="3">
    <source>
        <dbReference type="ARBA" id="ARBA00022833"/>
    </source>
</evidence>
<dbReference type="Proteomes" id="UP001196413">
    <property type="component" value="Unassembled WGS sequence"/>
</dbReference>
<evidence type="ECO:0000256" key="2">
    <source>
        <dbReference type="ARBA" id="ARBA00022771"/>
    </source>
</evidence>
<dbReference type="EMBL" id="JAHQIW010000203">
    <property type="protein sequence ID" value="KAJ1346651.1"/>
    <property type="molecule type" value="Genomic_DNA"/>
</dbReference>
<evidence type="ECO:0000259" key="6">
    <source>
        <dbReference type="PROSITE" id="PS51058"/>
    </source>
</evidence>
<proteinExistence type="predicted"/>
<keyword evidence="3" id="KW-0862">Zinc</keyword>
<evidence type="ECO:0000313" key="8">
    <source>
        <dbReference type="Proteomes" id="UP001196413"/>
    </source>
</evidence>
<dbReference type="GO" id="GO:0003677">
    <property type="term" value="F:DNA binding"/>
    <property type="evidence" value="ECO:0007669"/>
    <property type="project" value="InterPro"/>
</dbReference>
<dbReference type="InterPro" id="IPR002857">
    <property type="entry name" value="Znf_CXXC"/>
</dbReference>
<accession>A0AAD5MFD1</accession>
<comment type="caution">
    <text evidence="7">The sequence shown here is derived from an EMBL/GenBank/DDBJ whole genome shotgun (WGS) entry which is preliminary data.</text>
</comment>
<evidence type="ECO:0000313" key="7">
    <source>
        <dbReference type="EMBL" id="KAJ1346651.1"/>
    </source>
</evidence>
<dbReference type="PROSITE" id="PS51058">
    <property type="entry name" value="ZF_CXXC"/>
    <property type="match status" value="1"/>
</dbReference>
<reference evidence="7" key="1">
    <citation type="submission" date="2021-06" db="EMBL/GenBank/DDBJ databases">
        <title>Parelaphostrongylus tenuis whole genome reference sequence.</title>
        <authorList>
            <person name="Garwood T.J."/>
            <person name="Larsen P.A."/>
            <person name="Fountain-Jones N.M."/>
            <person name="Garbe J.R."/>
            <person name="Macchietto M.G."/>
            <person name="Kania S.A."/>
            <person name="Gerhold R.W."/>
            <person name="Richards J.E."/>
            <person name="Wolf T.M."/>
        </authorList>
    </citation>
    <scope>NUCLEOTIDE SEQUENCE</scope>
    <source>
        <strain evidence="7">MNPRO001-30</strain>
        <tissue evidence="7">Meninges</tissue>
    </source>
</reference>
<dbReference type="GO" id="GO:0008270">
    <property type="term" value="F:zinc ion binding"/>
    <property type="evidence" value="ECO:0007669"/>
    <property type="project" value="UniProtKB-KW"/>
</dbReference>
<evidence type="ECO:0000256" key="4">
    <source>
        <dbReference type="PROSITE-ProRule" id="PRU00509"/>
    </source>
</evidence>
<name>A0AAD5MFD1_PARTN</name>
<feature type="domain" description="CXXC-type" evidence="6">
    <location>
        <begin position="48"/>
        <end position="86"/>
    </location>
</feature>
<protein>
    <recommendedName>
        <fullName evidence="6">CXXC-type domain-containing protein</fullName>
    </recommendedName>
</protein>
<feature type="region of interest" description="Disordered" evidence="5">
    <location>
        <begin position="93"/>
        <end position="118"/>
    </location>
</feature>
<evidence type="ECO:0000256" key="5">
    <source>
        <dbReference type="SAM" id="MobiDB-lite"/>
    </source>
</evidence>
<dbReference type="AlphaFoldDB" id="A0AAD5MFD1"/>
<keyword evidence="1" id="KW-0479">Metal-binding</keyword>
<sequence length="132" mass="14526">MNEVGSACGAVVDASTNMMSRGGASGREPPLIIADDNRNLLVNDEAKQGMEKMLRCGECIGCFQTVNCGKCDGCAARSICYRRKCVQESILMQRQSQATAPTGKRGPGRPRKERATITGPKHWIFQRYSRRK</sequence>
<organism evidence="7 8">
    <name type="scientific">Parelaphostrongylus tenuis</name>
    <name type="common">Meningeal worm</name>
    <dbReference type="NCBI Taxonomy" id="148309"/>
    <lineage>
        <taxon>Eukaryota</taxon>
        <taxon>Metazoa</taxon>
        <taxon>Ecdysozoa</taxon>
        <taxon>Nematoda</taxon>
        <taxon>Chromadorea</taxon>
        <taxon>Rhabditida</taxon>
        <taxon>Rhabditina</taxon>
        <taxon>Rhabditomorpha</taxon>
        <taxon>Strongyloidea</taxon>
        <taxon>Metastrongylidae</taxon>
        <taxon>Parelaphostrongylus</taxon>
    </lineage>
</organism>